<keyword evidence="1" id="KW-1133">Transmembrane helix</keyword>
<dbReference type="EMBL" id="AFWT01000011">
    <property type="protein sequence ID" value="EGV31722.1"/>
    <property type="molecule type" value="Genomic_DNA"/>
</dbReference>
<dbReference type="STRING" id="765913.ThidrDRAFT_1923"/>
<protein>
    <submittedName>
        <fullName evidence="2">Uncharacterized protein</fullName>
    </submittedName>
</protein>
<comment type="caution">
    <text evidence="2">The sequence shown here is derived from an EMBL/GenBank/DDBJ whole genome shotgun (WGS) entry which is preliminary data.</text>
</comment>
<name>G2E0V0_9GAMM</name>
<keyword evidence="3" id="KW-1185">Reference proteome</keyword>
<evidence type="ECO:0000313" key="3">
    <source>
        <dbReference type="Proteomes" id="UP000004200"/>
    </source>
</evidence>
<evidence type="ECO:0000256" key="1">
    <source>
        <dbReference type="SAM" id="Phobius"/>
    </source>
</evidence>
<dbReference type="AlphaFoldDB" id="G2E0V0"/>
<evidence type="ECO:0000313" key="2">
    <source>
        <dbReference type="EMBL" id="EGV31722.1"/>
    </source>
</evidence>
<dbReference type="eggNOG" id="ENOG5033TRX">
    <property type="taxonomic scope" value="Bacteria"/>
</dbReference>
<dbReference type="RefSeq" id="WP_007040637.1">
    <property type="nucleotide sequence ID" value="NZ_AFWT01000011.1"/>
</dbReference>
<gene>
    <name evidence="2" type="ORF">ThidrDRAFT_1923</name>
</gene>
<keyword evidence="1" id="KW-0812">Transmembrane</keyword>
<dbReference type="OrthoDB" id="5765571at2"/>
<dbReference type="Proteomes" id="UP000004200">
    <property type="component" value="Unassembled WGS sequence"/>
</dbReference>
<proteinExistence type="predicted"/>
<sequence length="367" mass="40849">MEPRWLSYLDAHIARGMVATEAESADTLSWLLKLEPEQRWCLLLRRDPCLKRLVADDYRRILTLMVELEADALSEASSSTEPCVDPGSLPSSEHRFMIASPHQEQESNLGRRSIARSRTTPWILTALTLVGAAAGLWLFVQQEGHRVQALAQTTAALQGDVERRLTALDQVQRQVIAGVRDIDRQRRATQSLLALSDLSEKLAAGQPFASELTALEAVWSEPAQLDFLKPLAEQGIATPATLVAELIRLNETLDQRNSTRFARRAPYGATSAYPYATYPAFAATGVQQQARNQAGTKALEQARAGNWQAAIDTLRQRGDSVYRDWIERVGRWLATYRQVADLRQRLWSWGSADLAVSTSQTALSFPP</sequence>
<organism evidence="2 3">
    <name type="scientific">Thiorhodococcus drewsii AZ1</name>
    <dbReference type="NCBI Taxonomy" id="765913"/>
    <lineage>
        <taxon>Bacteria</taxon>
        <taxon>Pseudomonadati</taxon>
        <taxon>Pseudomonadota</taxon>
        <taxon>Gammaproteobacteria</taxon>
        <taxon>Chromatiales</taxon>
        <taxon>Chromatiaceae</taxon>
        <taxon>Thiorhodococcus</taxon>
    </lineage>
</organism>
<reference evidence="2 3" key="1">
    <citation type="submission" date="2011-06" db="EMBL/GenBank/DDBJ databases">
        <title>The draft genome of Thiorhodococcus drewsii AZ1.</title>
        <authorList>
            <consortium name="US DOE Joint Genome Institute (JGI-PGF)"/>
            <person name="Lucas S."/>
            <person name="Han J."/>
            <person name="Lapidus A."/>
            <person name="Cheng J.-F."/>
            <person name="Goodwin L."/>
            <person name="Pitluck S."/>
            <person name="Peters L."/>
            <person name="Land M.L."/>
            <person name="Hauser L."/>
            <person name="Vogl K."/>
            <person name="Liu Z."/>
            <person name="Imhoff J."/>
            <person name="Thiel V."/>
            <person name="Frigaard N.-U."/>
            <person name="Bryant D.A."/>
            <person name="Woyke T.J."/>
        </authorList>
    </citation>
    <scope>NUCLEOTIDE SEQUENCE [LARGE SCALE GENOMIC DNA]</scope>
    <source>
        <strain evidence="2 3">AZ1</strain>
    </source>
</reference>
<accession>G2E0V0</accession>
<keyword evidence="1" id="KW-0472">Membrane</keyword>
<feature type="transmembrane region" description="Helical" evidence="1">
    <location>
        <begin position="121"/>
        <end position="140"/>
    </location>
</feature>